<dbReference type="InterPro" id="IPR036249">
    <property type="entry name" value="Thioredoxin-like_sf"/>
</dbReference>
<feature type="binding site" evidence="14">
    <location>
        <position position="125"/>
    </location>
    <ligand>
        <name>[2Fe-2S] cluster</name>
        <dbReference type="ChEBI" id="CHEBI:190135"/>
    </ligand>
</feature>
<evidence type="ECO:0000256" key="5">
    <source>
        <dbReference type="ARBA" id="ARBA00022723"/>
    </source>
</evidence>
<sequence length="158" mass="17989">MLNNKLNDIELYKIIEETKHYEDKKAASIEALKIVQNSRGWISDQLMYEISAILCISVSQLEEIATFYSQIYRQPVGRNIIKYCDSVVCYMMGCNKIQLILEDILKIKPGCTTIDHKFTLLPISCLGNCDKAPVLMINSITYSNVNSTCIPILLEKCK</sequence>
<keyword evidence="4" id="KW-0874">Quinone</keyword>
<comment type="cofactor">
    <cofactor evidence="14">
        <name>[2Fe-2S] cluster</name>
        <dbReference type="ChEBI" id="CHEBI:190135"/>
    </cofactor>
    <text evidence="14">Binds 1 [2Fe-2S] cluster.</text>
</comment>
<evidence type="ECO:0000256" key="6">
    <source>
        <dbReference type="ARBA" id="ARBA00023004"/>
    </source>
</evidence>
<comment type="catalytic activity">
    <reaction evidence="13">
        <text>a quinone + NADH + 5 H(+)(in) = a quinol + NAD(+) + 4 H(+)(out)</text>
        <dbReference type="Rhea" id="RHEA:57888"/>
        <dbReference type="ChEBI" id="CHEBI:15378"/>
        <dbReference type="ChEBI" id="CHEBI:24646"/>
        <dbReference type="ChEBI" id="CHEBI:57540"/>
        <dbReference type="ChEBI" id="CHEBI:57945"/>
        <dbReference type="ChEBI" id="CHEBI:132124"/>
    </reaction>
</comment>
<dbReference type="NCBIfam" id="NF005722">
    <property type="entry name" value="PRK07539.1-2"/>
    <property type="match status" value="1"/>
</dbReference>
<dbReference type="GO" id="GO:0051537">
    <property type="term" value="F:2 iron, 2 sulfur cluster binding"/>
    <property type="evidence" value="ECO:0007669"/>
    <property type="project" value="UniProtKB-KW"/>
</dbReference>
<organism evidence="15 16">
    <name type="scientific">Buchnera aphidicola</name>
    <name type="common">Sarucallis kahawaluokalani</name>
    <dbReference type="NCBI Taxonomy" id="1241878"/>
    <lineage>
        <taxon>Bacteria</taxon>
        <taxon>Pseudomonadati</taxon>
        <taxon>Pseudomonadota</taxon>
        <taxon>Gammaproteobacteria</taxon>
        <taxon>Enterobacterales</taxon>
        <taxon>Erwiniaceae</taxon>
        <taxon>Buchnera</taxon>
    </lineage>
</organism>
<accession>A0A4D6YCM0</accession>
<dbReference type="CDD" id="cd03064">
    <property type="entry name" value="TRX_Fd_NuoE"/>
    <property type="match status" value="1"/>
</dbReference>
<dbReference type="GO" id="GO:0048038">
    <property type="term" value="F:quinone binding"/>
    <property type="evidence" value="ECO:0007669"/>
    <property type="project" value="UniProtKB-KW"/>
</dbReference>
<dbReference type="NCBIfam" id="TIGR01958">
    <property type="entry name" value="nuoE_fam"/>
    <property type="match status" value="1"/>
</dbReference>
<evidence type="ECO:0000256" key="14">
    <source>
        <dbReference type="PIRSR" id="PIRSR000216-1"/>
    </source>
</evidence>
<dbReference type="PANTHER" id="PTHR10371:SF3">
    <property type="entry name" value="NADH DEHYDROGENASE [UBIQUINONE] FLAVOPROTEIN 2, MITOCHONDRIAL"/>
    <property type="match status" value="1"/>
</dbReference>
<evidence type="ECO:0000256" key="4">
    <source>
        <dbReference type="ARBA" id="ARBA00022719"/>
    </source>
</evidence>
<feature type="binding site" evidence="14">
    <location>
        <position position="89"/>
    </location>
    <ligand>
        <name>[2Fe-2S] cluster</name>
        <dbReference type="ChEBI" id="CHEBI:190135"/>
    </ligand>
</feature>
<evidence type="ECO:0000256" key="11">
    <source>
        <dbReference type="ARBA" id="ARBA00032788"/>
    </source>
</evidence>
<dbReference type="PROSITE" id="PS01099">
    <property type="entry name" value="COMPLEX1_24K"/>
    <property type="match status" value="1"/>
</dbReference>
<reference evidence="15 16" key="1">
    <citation type="submission" date="2018-10" db="EMBL/GenBank/DDBJ databases">
        <title>Comparative functional genomics of the obligate endosymbiont Buchnera aphidicola.</title>
        <authorList>
            <person name="Chong R.A."/>
        </authorList>
    </citation>
    <scope>NUCLEOTIDE SEQUENCE [LARGE SCALE GENOMIC DNA]</scope>
    <source>
        <strain evidence="15 16">Ska</strain>
    </source>
</reference>
<evidence type="ECO:0000256" key="9">
    <source>
        <dbReference type="ARBA" id="ARBA00026021"/>
    </source>
</evidence>
<name>A0A4D6YCM0_9GAMM</name>
<evidence type="ECO:0000256" key="8">
    <source>
        <dbReference type="ARBA" id="ARBA00023027"/>
    </source>
</evidence>
<dbReference type="Gene3D" id="1.10.10.1590">
    <property type="entry name" value="NADH-quinone oxidoreductase subunit E"/>
    <property type="match status" value="1"/>
</dbReference>
<dbReference type="FunFam" id="1.10.10.1590:FF:000001">
    <property type="entry name" value="NADH-quinone oxidoreductase subunit E"/>
    <property type="match status" value="1"/>
</dbReference>
<dbReference type="GO" id="GO:0046872">
    <property type="term" value="F:metal ion binding"/>
    <property type="evidence" value="ECO:0007669"/>
    <property type="project" value="UniProtKB-KW"/>
</dbReference>
<dbReference type="InterPro" id="IPR002023">
    <property type="entry name" value="NuoE-like"/>
</dbReference>
<evidence type="ECO:0000256" key="3">
    <source>
        <dbReference type="ARBA" id="ARBA00022714"/>
    </source>
</evidence>
<dbReference type="OrthoDB" id="9807941at2"/>
<evidence type="ECO:0000256" key="10">
    <source>
        <dbReference type="ARBA" id="ARBA00031580"/>
    </source>
</evidence>
<keyword evidence="7 14" id="KW-0411">Iron-sulfur</keyword>
<dbReference type="PANTHER" id="PTHR10371">
    <property type="entry name" value="NADH DEHYDROGENASE UBIQUINONE FLAVOPROTEIN 2, MITOCHONDRIAL"/>
    <property type="match status" value="1"/>
</dbReference>
<keyword evidence="8" id="KW-0520">NAD</keyword>
<gene>
    <name evidence="15" type="primary">nuoE</name>
    <name evidence="15" type="ORF">D9V78_00555</name>
</gene>
<dbReference type="Gene3D" id="3.40.30.10">
    <property type="entry name" value="Glutaredoxin"/>
    <property type="match status" value="1"/>
</dbReference>
<dbReference type="GO" id="GO:0003954">
    <property type="term" value="F:NADH dehydrogenase activity"/>
    <property type="evidence" value="ECO:0007669"/>
    <property type="project" value="TreeGrafter"/>
</dbReference>
<keyword evidence="3 14" id="KW-0001">2Fe-2S</keyword>
<evidence type="ECO:0000256" key="7">
    <source>
        <dbReference type="ARBA" id="ARBA00023014"/>
    </source>
</evidence>
<dbReference type="Proteomes" id="UP000298685">
    <property type="component" value="Chromosome"/>
</dbReference>
<protein>
    <recommendedName>
        <fullName evidence="2">NADH-quinone oxidoreductase subunit E</fullName>
    </recommendedName>
    <alternativeName>
        <fullName evidence="10">NADH dehydrogenase I subunit E</fullName>
    </alternativeName>
    <alternativeName>
        <fullName evidence="11">NDH-1 subunit E</fullName>
    </alternativeName>
</protein>
<comment type="subunit">
    <text evidence="9">Composed of 13 different subunits. Subunits NuoCD, E, F, and G constitute the peripheral sector of the complex.</text>
</comment>
<feature type="binding site" evidence="14">
    <location>
        <position position="84"/>
    </location>
    <ligand>
        <name>[2Fe-2S] cluster</name>
        <dbReference type="ChEBI" id="CHEBI:190135"/>
    </ligand>
</feature>
<dbReference type="RefSeq" id="WP_158350392.1">
    <property type="nucleotide sequence ID" value="NZ_CP032999.1"/>
</dbReference>
<dbReference type="SUPFAM" id="SSF52833">
    <property type="entry name" value="Thioredoxin-like"/>
    <property type="match status" value="1"/>
</dbReference>
<evidence type="ECO:0000256" key="1">
    <source>
        <dbReference type="ARBA" id="ARBA00010643"/>
    </source>
</evidence>
<evidence type="ECO:0000313" key="15">
    <source>
        <dbReference type="EMBL" id="QCI25913.1"/>
    </source>
</evidence>
<keyword evidence="5 14" id="KW-0479">Metal-binding</keyword>
<comment type="similarity">
    <text evidence="1">Belongs to the complex I 24 kDa subunit family.</text>
</comment>
<dbReference type="EMBL" id="CP032999">
    <property type="protein sequence ID" value="QCI25913.1"/>
    <property type="molecule type" value="Genomic_DNA"/>
</dbReference>
<comment type="cofactor">
    <cofactor evidence="12">
        <name>[2Fe-2S] cluster</name>
        <dbReference type="ChEBI" id="CHEBI:190135"/>
    </cofactor>
</comment>
<dbReference type="AlphaFoldDB" id="A0A4D6YCM0"/>
<dbReference type="Pfam" id="PF01257">
    <property type="entry name" value="2Fe-2S_thioredx"/>
    <property type="match status" value="1"/>
</dbReference>
<feature type="binding site" evidence="14">
    <location>
        <position position="129"/>
    </location>
    <ligand>
        <name>[2Fe-2S] cluster</name>
        <dbReference type="ChEBI" id="CHEBI:190135"/>
    </ligand>
</feature>
<evidence type="ECO:0000256" key="2">
    <source>
        <dbReference type="ARBA" id="ARBA00019898"/>
    </source>
</evidence>
<keyword evidence="6 14" id="KW-0408">Iron</keyword>
<dbReference type="InterPro" id="IPR041921">
    <property type="entry name" value="NuoE_N"/>
</dbReference>
<proteinExistence type="inferred from homology"/>
<evidence type="ECO:0000256" key="12">
    <source>
        <dbReference type="ARBA" id="ARBA00034078"/>
    </source>
</evidence>
<dbReference type="FunFam" id="3.40.30.10:FF:000015">
    <property type="entry name" value="NADH-quinone oxidoreductase subunit E"/>
    <property type="match status" value="1"/>
</dbReference>
<keyword evidence="15" id="KW-0560">Oxidoreductase</keyword>
<evidence type="ECO:0000256" key="13">
    <source>
        <dbReference type="ARBA" id="ARBA00047712"/>
    </source>
</evidence>
<dbReference type="PIRSF" id="PIRSF000216">
    <property type="entry name" value="NADH_DH_24kDa"/>
    <property type="match status" value="1"/>
</dbReference>
<dbReference type="InterPro" id="IPR042128">
    <property type="entry name" value="NuoE_dom"/>
</dbReference>
<evidence type="ECO:0000313" key="16">
    <source>
        <dbReference type="Proteomes" id="UP000298685"/>
    </source>
</evidence>